<sequence length="140" mass="16354">MKVWTPHHPGTFPLTAPNLIVDASRSIYYRNLQYRSAIHELHRRLQGETQFLWCLTSQNTFQRHCESIDLIEWDLDVPNTQILTLYREDAWENIYHGRSSDWDATFTETVAENVGALVRVPIAPSWATPHWIPVKYPTHG</sequence>
<organism evidence="1 2">
    <name type="scientific">Rosistilla oblonga</name>
    <dbReference type="NCBI Taxonomy" id="2527990"/>
    <lineage>
        <taxon>Bacteria</taxon>
        <taxon>Pseudomonadati</taxon>
        <taxon>Planctomycetota</taxon>
        <taxon>Planctomycetia</taxon>
        <taxon>Pirellulales</taxon>
        <taxon>Pirellulaceae</taxon>
        <taxon>Rosistilla</taxon>
    </lineage>
</organism>
<keyword evidence="2" id="KW-1185">Reference proteome</keyword>
<proteinExistence type="predicted"/>
<evidence type="ECO:0000313" key="2">
    <source>
        <dbReference type="Proteomes" id="UP000316770"/>
    </source>
</evidence>
<evidence type="ECO:0000313" key="1">
    <source>
        <dbReference type="EMBL" id="QDV55363.1"/>
    </source>
</evidence>
<accession>A0A518IQM0</accession>
<reference evidence="1 2" key="1">
    <citation type="submission" date="2019-02" db="EMBL/GenBank/DDBJ databases">
        <title>Deep-cultivation of Planctomycetes and their phenomic and genomic characterization uncovers novel biology.</title>
        <authorList>
            <person name="Wiegand S."/>
            <person name="Jogler M."/>
            <person name="Boedeker C."/>
            <person name="Pinto D."/>
            <person name="Vollmers J."/>
            <person name="Rivas-Marin E."/>
            <person name="Kohn T."/>
            <person name="Peeters S.H."/>
            <person name="Heuer A."/>
            <person name="Rast P."/>
            <person name="Oberbeckmann S."/>
            <person name="Bunk B."/>
            <person name="Jeske O."/>
            <person name="Meyerdierks A."/>
            <person name="Storesund J.E."/>
            <person name="Kallscheuer N."/>
            <person name="Luecker S."/>
            <person name="Lage O.M."/>
            <person name="Pohl T."/>
            <person name="Merkel B.J."/>
            <person name="Hornburger P."/>
            <person name="Mueller R.-W."/>
            <person name="Bruemmer F."/>
            <person name="Labrenz M."/>
            <person name="Spormann A.M."/>
            <person name="Op den Camp H."/>
            <person name="Overmann J."/>
            <person name="Amann R."/>
            <person name="Jetten M.S.M."/>
            <person name="Mascher T."/>
            <person name="Medema M.H."/>
            <person name="Devos D.P."/>
            <person name="Kaster A.-K."/>
            <person name="Ovreas L."/>
            <person name="Rohde M."/>
            <person name="Galperin M.Y."/>
            <person name="Jogler C."/>
        </authorList>
    </citation>
    <scope>NUCLEOTIDE SEQUENCE [LARGE SCALE GENOMIC DNA]</scope>
    <source>
        <strain evidence="1 2">Mal33</strain>
    </source>
</reference>
<dbReference type="AlphaFoldDB" id="A0A518IQM0"/>
<dbReference type="Proteomes" id="UP000316770">
    <property type="component" value="Chromosome"/>
</dbReference>
<gene>
    <name evidence="1" type="ORF">Mal33_13340</name>
</gene>
<name>A0A518IQM0_9BACT</name>
<dbReference type="EMBL" id="CP036318">
    <property type="protein sequence ID" value="QDV55363.1"/>
    <property type="molecule type" value="Genomic_DNA"/>
</dbReference>
<protein>
    <submittedName>
        <fullName evidence="1">Uncharacterized protein</fullName>
    </submittedName>
</protein>